<dbReference type="Proteomes" id="UP000308133">
    <property type="component" value="Unassembled WGS sequence"/>
</dbReference>
<accession>A0A4U7B3G7</accession>
<proteinExistence type="predicted"/>
<dbReference type="InterPro" id="IPR015943">
    <property type="entry name" value="WD40/YVTN_repeat-like_dom_sf"/>
</dbReference>
<dbReference type="PANTHER" id="PTHR21286:SF0">
    <property type="entry name" value="NUCLEAR PORE COMPLEX PROTEIN NUP160"/>
    <property type="match status" value="1"/>
</dbReference>
<evidence type="ECO:0000256" key="1">
    <source>
        <dbReference type="ARBA" id="ARBA00004123"/>
    </source>
</evidence>
<reference evidence="8 9" key="1">
    <citation type="submission" date="2018-02" db="EMBL/GenBank/DDBJ databases">
        <title>Draft genome sequences of Elsinoe sp., causing black scab on jojoba.</title>
        <authorList>
            <person name="Stodart B."/>
            <person name="Jeffress S."/>
            <person name="Ash G."/>
            <person name="Arun Chinnappa K."/>
        </authorList>
    </citation>
    <scope>NUCLEOTIDE SEQUENCE [LARGE SCALE GENOMIC DNA]</scope>
    <source>
        <strain evidence="8 9">Hillstone_2</strain>
    </source>
</reference>
<dbReference type="InterPro" id="IPR056548">
    <property type="entry name" value="HEAT_Nup120"/>
</dbReference>
<feature type="domain" description="Nucleoporin Nup120 helical" evidence="6">
    <location>
        <begin position="678"/>
        <end position="791"/>
    </location>
</feature>
<dbReference type="InterPro" id="IPR059141">
    <property type="entry name" value="Beta-prop_Nup120_160"/>
</dbReference>
<organism evidence="8 9">
    <name type="scientific">Elsinoe australis</name>
    <dbReference type="NCBI Taxonomy" id="40998"/>
    <lineage>
        <taxon>Eukaryota</taxon>
        <taxon>Fungi</taxon>
        <taxon>Dikarya</taxon>
        <taxon>Ascomycota</taxon>
        <taxon>Pezizomycotina</taxon>
        <taxon>Dothideomycetes</taxon>
        <taxon>Dothideomycetidae</taxon>
        <taxon>Myriangiales</taxon>
        <taxon>Elsinoaceae</taxon>
        <taxon>Elsinoe</taxon>
    </lineage>
</organism>
<dbReference type="AlphaFoldDB" id="A0A4U7B3G7"/>
<dbReference type="GO" id="GO:0017056">
    <property type="term" value="F:structural constituent of nuclear pore"/>
    <property type="evidence" value="ECO:0007669"/>
    <property type="project" value="TreeGrafter"/>
</dbReference>
<comment type="subcellular location">
    <subcellularLocation>
        <location evidence="1">Nucleus</location>
    </subcellularLocation>
</comment>
<feature type="domain" description="Nucleoporin Nup120/160 beta-propeller" evidence="5">
    <location>
        <begin position="76"/>
        <end position="593"/>
    </location>
</feature>
<name>A0A4U7B3G7_9PEZI</name>
<dbReference type="InterPro" id="IPR048884">
    <property type="entry name" value="Nup120_helical"/>
</dbReference>
<dbReference type="Pfam" id="PF23300">
    <property type="entry name" value="HEAT_Nup120"/>
    <property type="match status" value="1"/>
</dbReference>
<evidence type="ECO:0000256" key="4">
    <source>
        <dbReference type="SAM" id="MobiDB-lite"/>
    </source>
</evidence>
<keyword evidence="3" id="KW-0539">Nucleus</keyword>
<feature type="domain" description="Nucleoporin nup120-like HEAT repeat" evidence="7">
    <location>
        <begin position="886"/>
        <end position="1095"/>
    </location>
</feature>
<evidence type="ECO:0000256" key="2">
    <source>
        <dbReference type="ARBA" id="ARBA00022448"/>
    </source>
</evidence>
<dbReference type="GO" id="GO:0005643">
    <property type="term" value="C:nuclear pore"/>
    <property type="evidence" value="ECO:0007669"/>
    <property type="project" value="UniProtKB-ARBA"/>
</dbReference>
<feature type="compositionally biased region" description="Low complexity" evidence="4">
    <location>
        <begin position="819"/>
        <end position="828"/>
    </location>
</feature>
<dbReference type="Gene3D" id="2.130.10.10">
    <property type="entry name" value="YVTN repeat-like/Quinoprotein amine dehydrogenase"/>
    <property type="match status" value="1"/>
</dbReference>
<keyword evidence="2" id="KW-0813">Transport</keyword>
<evidence type="ECO:0000259" key="6">
    <source>
        <dbReference type="Pfam" id="PF21486"/>
    </source>
</evidence>
<feature type="region of interest" description="Disordered" evidence="4">
    <location>
        <begin position="814"/>
        <end position="835"/>
    </location>
</feature>
<dbReference type="InterPro" id="IPR019775">
    <property type="entry name" value="WD40_repeat_CS"/>
</dbReference>
<gene>
    <name evidence="8" type="ORF">C1H76_3889</name>
</gene>
<evidence type="ECO:0000313" key="8">
    <source>
        <dbReference type="EMBL" id="TKX23951.1"/>
    </source>
</evidence>
<dbReference type="Pfam" id="PF21486">
    <property type="entry name" value="NUP120_helical"/>
    <property type="match status" value="1"/>
</dbReference>
<dbReference type="PANTHER" id="PTHR21286">
    <property type="entry name" value="NUCLEAR PORE COMPLEX PROTEIN NUP160"/>
    <property type="match status" value="1"/>
</dbReference>
<sequence length="1280" mass="143661">MASVIAPILYTEAPLNVEPTSAVSRFHISTESPSIFASRKRLRLDDGPAIDQDSFAQKHVATESSIFFRSKEKAPRSILWRVLEDSKVLELQCVDLIQDHRSTQESLLTFRLSFVNAIRPNGVAFADSHSHDALEVFVLTTSNELFTFSLRRDLLVRSTAPSSSDFDATTAFKTYALSSFSFRHPYKLVALNDLELLVSLHDGSLLRLERRAGENGSTWRETFFHEGGWGKSLRGLIPWKGQNTVRYGAIDLTSGTAAEVEASPDGEHVFTVSFDHTLKSWNAKTGKVGFQIDLMGEERLEGRGHQQYLIGPGQGTLLRVLDVLQKPDGDAYYCVVWSPKSQQFKFWAVRDADSQEYGTRDVQSDVRFTPPLNEFMGTNVWQLADFDIKPGTGWRDTQLWLSARSGSVLRTFTLTFDLLASADDLEYAWKHQWAEASSGSLSPSHLASLLDHRLLNDTTSDDDLAISASDEWLSFLLFPGRFTSDLLETCLIMYQKGIPSTTRSQQKDGSKPFQERLREAIANKAKGNLTQGADMASHASQSAKEWREFYGAVKYLHTCRADPISLALDRETGLCWSIRAEQIAPIRTCSEIEVYQHNEDLFVEQDEEWIINSLPLADFLPDDLSLSAARLFAAARSFRFGLSTYLSRSFSDLASTFALRDAEADFTQRSRKGGHTPLYHLYEQCDFAGEVGDDEFARLTESVQELGGLGELENSIFETLLDKLSEPARGQEREQALSRYGDKATIRGAQDTLIRGKETLLDILALVVFMSQDLESDEMSRGFWPMELYSNIVIKIREYDVLLWMASHVRTEQSKARRSSGGESLRSSQAPPPQPTMTILESIFIGDWQSMVFPSEPLSSLLTYWSRAWTFGPNLAVNYDGVTAHVMSNFIKHEDYHLAYQFTRFLPRNSWATYLKGRLFLGTGDYEYAVASLRRAAEDLSTPSHKKTKPIEAADTANLISATQRELFNAGSPRFYMHCCSLFEAAKLHSHAADFASLALSGLDSDNDDALDSSIMEIDKRKRSMQDSPAAMRVDLAMEEIRLLKVSELKEDILSRLFTNSLQTNHYEAAFSALVKFTNPAIKRSSLTQLLSSLLNSSPSTLLSLPFPASLDSEVDATLLSLARKTLSSTSTTTTPQNIHLLYSYRISRDNYRGAAEGLYEYLQWLESQDSETYDTAHRMNDHSNADVFADEDGEESRLETDLMDTYLLLINTLSCCGDEAWILAEPTTDTGKGKRRVVTLEDVRREYQGELDRRSEIAQGRFPLVGLNGDAGAMEVDVF</sequence>
<evidence type="ECO:0000259" key="5">
    <source>
        <dbReference type="Pfam" id="PF11715"/>
    </source>
</evidence>
<comment type="caution">
    <text evidence="8">The sequence shown here is derived from an EMBL/GenBank/DDBJ whole genome shotgun (WGS) entry which is preliminary data.</text>
</comment>
<evidence type="ECO:0000313" key="9">
    <source>
        <dbReference type="Proteomes" id="UP000308133"/>
    </source>
</evidence>
<dbReference type="EMBL" id="PTQR01000050">
    <property type="protein sequence ID" value="TKX23951.1"/>
    <property type="molecule type" value="Genomic_DNA"/>
</dbReference>
<dbReference type="InterPro" id="IPR021717">
    <property type="entry name" value="Nucleoporin_Nup160"/>
</dbReference>
<protein>
    <submittedName>
        <fullName evidence="8">Nucleoporin NUP120</fullName>
    </submittedName>
</protein>
<evidence type="ECO:0000256" key="3">
    <source>
        <dbReference type="ARBA" id="ARBA00023242"/>
    </source>
</evidence>
<dbReference type="Pfam" id="PF11715">
    <property type="entry name" value="Beta-prop_Nup120_160"/>
    <property type="match status" value="1"/>
</dbReference>
<evidence type="ECO:0000259" key="7">
    <source>
        <dbReference type="Pfam" id="PF23300"/>
    </source>
</evidence>
<dbReference type="PROSITE" id="PS00678">
    <property type="entry name" value="WD_REPEATS_1"/>
    <property type="match status" value="1"/>
</dbReference>
<dbReference type="SUPFAM" id="SSF82171">
    <property type="entry name" value="DPP6 N-terminal domain-like"/>
    <property type="match status" value="1"/>
</dbReference>